<evidence type="ECO:0000313" key="3">
    <source>
        <dbReference type="Proteomes" id="UP001283361"/>
    </source>
</evidence>
<evidence type="ECO:0000256" key="1">
    <source>
        <dbReference type="SAM" id="Phobius"/>
    </source>
</evidence>
<proteinExistence type="predicted"/>
<reference evidence="2" key="1">
    <citation type="journal article" date="2023" name="G3 (Bethesda)">
        <title>A reference genome for the long-term kleptoplast-retaining sea slug Elysia crispata morphotype clarki.</title>
        <authorList>
            <person name="Eastman K.E."/>
            <person name="Pendleton A.L."/>
            <person name="Shaikh M.A."/>
            <person name="Suttiyut T."/>
            <person name="Ogas R."/>
            <person name="Tomko P."/>
            <person name="Gavelis G."/>
            <person name="Widhalm J.R."/>
            <person name="Wisecaver J.H."/>
        </authorList>
    </citation>
    <scope>NUCLEOTIDE SEQUENCE</scope>
    <source>
        <strain evidence="2">ECLA1</strain>
    </source>
</reference>
<keyword evidence="3" id="KW-1185">Reference proteome</keyword>
<dbReference type="Proteomes" id="UP001283361">
    <property type="component" value="Unassembled WGS sequence"/>
</dbReference>
<keyword evidence="1" id="KW-0812">Transmembrane</keyword>
<name>A0AAE1A7Z9_9GAST</name>
<dbReference type="AlphaFoldDB" id="A0AAE1A7Z9"/>
<dbReference type="EMBL" id="JAWDGP010002516">
    <property type="protein sequence ID" value="KAK3782301.1"/>
    <property type="molecule type" value="Genomic_DNA"/>
</dbReference>
<keyword evidence="1" id="KW-0472">Membrane</keyword>
<protein>
    <submittedName>
        <fullName evidence="2">Uncharacterized protein</fullName>
    </submittedName>
</protein>
<accession>A0AAE1A7Z9</accession>
<feature type="transmembrane region" description="Helical" evidence="1">
    <location>
        <begin position="15"/>
        <end position="34"/>
    </location>
</feature>
<comment type="caution">
    <text evidence="2">The sequence shown here is derived from an EMBL/GenBank/DDBJ whole genome shotgun (WGS) entry which is preliminary data.</text>
</comment>
<sequence>MAITVPCRSGITVRASLYGILTALFVFTTIRFAMTLKNDFEERMRSKAMAELLKHRIDGKEQRITYLNNYLKGLSRRGQQTDQQDVDLDRLGRPYQPSLTTPWLVDQIAKPPMDY</sequence>
<organism evidence="2 3">
    <name type="scientific">Elysia crispata</name>
    <name type="common">lettuce slug</name>
    <dbReference type="NCBI Taxonomy" id="231223"/>
    <lineage>
        <taxon>Eukaryota</taxon>
        <taxon>Metazoa</taxon>
        <taxon>Spiralia</taxon>
        <taxon>Lophotrochozoa</taxon>
        <taxon>Mollusca</taxon>
        <taxon>Gastropoda</taxon>
        <taxon>Heterobranchia</taxon>
        <taxon>Euthyneura</taxon>
        <taxon>Panpulmonata</taxon>
        <taxon>Sacoglossa</taxon>
        <taxon>Placobranchoidea</taxon>
        <taxon>Plakobranchidae</taxon>
        <taxon>Elysia</taxon>
    </lineage>
</organism>
<evidence type="ECO:0000313" key="2">
    <source>
        <dbReference type="EMBL" id="KAK3782301.1"/>
    </source>
</evidence>
<gene>
    <name evidence="2" type="ORF">RRG08_039121</name>
</gene>
<keyword evidence="1" id="KW-1133">Transmembrane helix</keyword>